<proteinExistence type="evidence at transcript level"/>
<evidence type="ECO:0000259" key="3">
    <source>
        <dbReference type="PROSITE" id="PS50833"/>
    </source>
</evidence>
<dbReference type="PANTHER" id="PTHR12661">
    <property type="entry name" value="PETER PAN-RELATED"/>
    <property type="match status" value="1"/>
</dbReference>
<feature type="compositionally biased region" description="Basic residues" evidence="2">
    <location>
        <begin position="306"/>
        <end position="315"/>
    </location>
</feature>
<dbReference type="PROSITE" id="PS50833">
    <property type="entry name" value="BRIX"/>
    <property type="match status" value="1"/>
</dbReference>
<dbReference type="InterPro" id="IPR007109">
    <property type="entry name" value="Brix"/>
</dbReference>
<dbReference type="GO" id="GO:0006364">
    <property type="term" value="P:rRNA processing"/>
    <property type="evidence" value="ECO:0007669"/>
    <property type="project" value="InterPro"/>
</dbReference>
<dbReference type="GO" id="GO:0019843">
    <property type="term" value="F:rRNA binding"/>
    <property type="evidence" value="ECO:0007669"/>
    <property type="project" value="InterPro"/>
</dbReference>
<sequence length="315" mass="35714">MQKAPHTFVFSKDHVGTNVQQLTSDFRKLMEPYTASNLKIRKTNTLKDFVAVSSPLGVTHMIMFTKSLSGINMKISRLPQGPTVHFKVLKYSLNRDVNLIQARPKASQGQFKSPPLLVLSNFLQSEANTSKSGKCEVKLCSTLLQNMLPSLNINRLSAGMVQRCLLFSYNANSKHIEVRHYNVATKPSNVSRHMDDLLSKRQSVPDLSPLADISDLLMSQTKEKVQINDGSVWTSASPSAMVGLTEIGPRMTLQIYKVESGLCQGEVIYHSFRTKTLEERHATEKKVKARHTLKQNRRLQQEKRVQEKRKKMYKK</sequence>
<dbReference type="EMBL" id="LR789191">
    <property type="protein sequence ID" value="CAB3265053.1"/>
    <property type="molecule type" value="mRNA"/>
</dbReference>
<comment type="subcellular location">
    <subcellularLocation>
        <location evidence="1">Nucleus</location>
        <location evidence="1">Nucleolus</location>
    </subcellularLocation>
</comment>
<evidence type="ECO:0000256" key="1">
    <source>
        <dbReference type="ARBA" id="ARBA00004604"/>
    </source>
</evidence>
<dbReference type="Pfam" id="PF04427">
    <property type="entry name" value="Brix"/>
    <property type="match status" value="1"/>
</dbReference>
<feature type="region of interest" description="Disordered" evidence="2">
    <location>
        <begin position="280"/>
        <end position="315"/>
    </location>
</feature>
<feature type="compositionally biased region" description="Basic residues" evidence="2">
    <location>
        <begin position="287"/>
        <end position="297"/>
    </location>
</feature>
<reference evidence="4" key="1">
    <citation type="submission" date="2020-04" db="EMBL/GenBank/DDBJ databases">
        <authorList>
            <person name="Neveu A P."/>
        </authorList>
    </citation>
    <scope>NUCLEOTIDE SEQUENCE</scope>
    <source>
        <tissue evidence="4">Whole embryo</tissue>
    </source>
</reference>
<dbReference type="PANTHER" id="PTHR12661:SF5">
    <property type="entry name" value="SUPPRESSOR OF SWI4 1 HOMOLOG"/>
    <property type="match status" value="1"/>
</dbReference>
<dbReference type="GO" id="GO:0030687">
    <property type="term" value="C:preribosome, large subunit precursor"/>
    <property type="evidence" value="ECO:0007669"/>
    <property type="project" value="TreeGrafter"/>
</dbReference>
<accession>A0A6F9DPZ2</accession>
<dbReference type="GO" id="GO:0000027">
    <property type="term" value="P:ribosomal large subunit assembly"/>
    <property type="evidence" value="ECO:0007669"/>
    <property type="project" value="TreeGrafter"/>
</dbReference>
<protein>
    <submittedName>
        <fullName evidence="4">Suppressor of SWI4 1 homolog</fullName>
    </submittedName>
</protein>
<dbReference type="AlphaFoldDB" id="A0A6F9DPZ2"/>
<dbReference type="InterPro" id="IPR045112">
    <property type="entry name" value="PPAN-like"/>
</dbReference>
<name>A0A6F9DPZ2_9ASCI</name>
<dbReference type="SMART" id="SM00879">
    <property type="entry name" value="Brix"/>
    <property type="match status" value="1"/>
</dbReference>
<evidence type="ECO:0000313" key="4">
    <source>
        <dbReference type="EMBL" id="CAB3265053.1"/>
    </source>
</evidence>
<dbReference type="GO" id="GO:0005730">
    <property type="term" value="C:nucleolus"/>
    <property type="evidence" value="ECO:0007669"/>
    <property type="project" value="UniProtKB-SubCell"/>
</dbReference>
<evidence type="ECO:0000256" key="2">
    <source>
        <dbReference type="SAM" id="MobiDB-lite"/>
    </source>
</evidence>
<organism evidence="4">
    <name type="scientific">Phallusia mammillata</name>
    <dbReference type="NCBI Taxonomy" id="59560"/>
    <lineage>
        <taxon>Eukaryota</taxon>
        <taxon>Metazoa</taxon>
        <taxon>Chordata</taxon>
        <taxon>Tunicata</taxon>
        <taxon>Ascidiacea</taxon>
        <taxon>Phlebobranchia</taxon>
        <taxon>Ascidiidae</taxon>
        <taxon>Phallusia</taxon>
    </lineage>
</organism>
<gene>
    <name evidence="4" type="primary">Ppan</name>
</gene>
<feature type="domain" description="Brix" evidence="3">
    <location>
        <begin position="5"/>
        <end position="264"/>
    </location>
</feature>